<dbReference type="EMBL" id="JANAKD010000337">
    <property type="protein sequence ID" value="KAJ3494861.1"/>
    <property type="molecule type" value="Genomic_DNA"/>
</dbReference>
<reference evidence="1" key="1">
    <citation type="submission" date="2022-07" db="EMBL/GenBank/DDBJ databases">
        <title>Genome Sequence of Lecanicillium saksenae.</title>
        <authorList>
            <person name="Buettner E."/>
        </authorList>
    </citation>
    <scope>NUCLEOTIDE SEQUENCE</scope>
    <source>
        <strain evidence="1">VT-O1</strain>
    </source>
</reference>
<dbReference type="Proteomes" id="UP001148737">
    <property type="component" value="Unassembled WGS sequence"/>
</dbReference>
<organism evidence="1 2">
    <name type="scientific">Lecanicillium saksenae</name>
    <dbReference type="NCBI Taxonomy" id="468837"/>
    <lineage>
        <taxon>Eukaryota</taxon>
        <taxon>Fungi</taxon>
        <taxon>Dikarya</taxon>
        <taxon>Ascomycota</taxon>
        <taxon>Pezizomycotina</taxon>
        <taxon>Sordariomycetes</taxon>
        <taxon>Hypocreomycetidae</taxon>
        <taxon>Hypocreales</taxon>
        <taxon>Cordycipitaceae</taxon>
        <taxon>Lecanicillium</taxon>
    </lineage>
</organism>
<comment type="caution">
    <text evidence="1">The sequence shown here is derived from an EMBL/GenBank/DDBJ whole genome shotgun (WGS) entry which is preliminary data.</text>
</comment>
<name>A0ACC1QYU3_9HYPO</name>
<proteinExistence type="predicted"/>
<evidence type="ECO:0000313" key="1">
    <source>
        <dbReference type="EMBL" id="KAJ3494861.1"/>
    </source>
</evidence>
<protein>
    <submittedName>
        <fullName evidence="1">Uncharacterized protein</fullName>
    </submittedName>
</protein>
<sequence length="244" mass="27365">MQAVWLAKKKAPNKLAVQDGRLRRPNKAAEQGKAAKGRESFSIRLWNPLFNQDFAIGDGYIVAPEQLVHHDSRQGSQSVDTLVEYFRERRGTHQPVMMHEAKRENNSASKTEEQALYKEGEAEYVAFGHAVKAAAVRPSVPTLPSTSGTRVARGSPSSSEGVMDQTRSPEAGGSPKEKPHHHPSWIFGTARWTKKGEILFSYTDESGNEQRHKTSAQSWQLDFESGKMIWVSKTVQKTFVCEKW</sequence>
<evidence type="ECO:0000313" key="2">
    <source>
        <dbReference type="Proteomes" id="UP001148737"/>
    </source>
</evidence>
<accession>A0ACC1QYU3</accession>
<gene>
    <name evidence="1" type="ORF">NLG97_g3804</name>
</gene>
<keyword evidence="2" id="KW-1185">Reference proteome</keyword>